<dbReference type="Gene3D" id="6.10.140.530">
    <property type="match status" value="1"/>
</dbReference>
<name>A0A7K1FTK1_9ACTN</name>
<keyword evidence="3" id="KW-1185">Reference proteome</keyword>
<reference evidence="2 3" key="1">
    <citation type="submission" date="2019-11" db="EMBL/GenBank/DDBJ databases">
        <authorList>
            <person name="Jiang L.-Q."/>
        </authorList>
    </citation>
    <scope>NUCLEOTIDE SEQUENCE [LARGE SCALE GENOMIC DNA]</scope>
    <source>
        <strain evidence="2 3">YIM 132087</strain>
    </source>
</reference>
<gene>
    <name evidence="2" type="ORF">GIS00_26500</name>
</gene>
<dbReference type="Proteomes" id="UP000460221">
    <property type="component" value="Unassembled WGS sequence"/>
</dbReference>
<organism evidence="2 3">
    <name type="scientific">Nakamurella alba</name>
    <dbReference type="NCBI Taxonomy" id="2665158"/>
    <lineage>
        <taxon>Bacteria</taxon>
        <taxon>Bacillati</taxon>
        <taxon>Actinomycetota</taxon>
        <taxon>Actinomycetes</taxon>
        <taxon>Nakamurellales</taxon>
        <taxon>Nakamurellaceae</taxon>
        <taxon>Nakamurella</taxon>
    </lineage>
</organism>
<evidence type="ECO:0000313" key="2">
    <source>
        <dbReference type="EMBL" id="MTD17485.1"/>
    </source>
</evidence>
<proteinExistence type="predicted"/>
<feature type="domain" description="Helicase-associated" evidence="1">
    <location>
        <begin position="14"/>
        <end position="74"/>
    </location>
</feature>
<evidence type="ECO:0000259" key="1">
    <source>
        <dbReference type="Pfam" id="PF03457"/>
    </source>
</evidence>
<comment type="caution">
    <text evidence="2">The sequence shown here is derived from an EMBL/GenBank/DDBJ whole genome shotgun (WGS) entry which is preliminary data.</text>
</comment>
<sequence>MQTVAMEHGFRPDDEKWAAQLERLAHHMRTHGLPPSTSAGTDAAERRLGYWLSTQRREERLRTLLPHRREQLDQAVPGWRTHHTMWA</sequence>
<dbReference type="AlphaFoldDB" id="A0A7K1FTK1"/>
<dbReference type="EMBL" id="WLYK01000021">
    <property type="protein sequence ID" value="MTD17485.1"/>
    <property type="molecule type" value="Genomic_DNA"/>
</dbReference>
<dbReference type="Pfam" id="PF03457">
    <property type="entry name" value="HA"/>
    <property type="match status" value="1"/>
</dbReference>
<dbReference type="InterPro" id="IPR005114">
    <property type="entry name" value="Helicase_assoc"/>
</dbReference>
<evidence type="ECO:0000313" key="3">
    <source>
        <dbReference type="Proteomes" id="UP000460221"/>
    </source>
</evidence>
<protein>
    <recommendedName>
        <fullName evidence="1">Helicase-associated domain-containing protein</fullName>
    </recommendedName>
</protein>
<accession>A0A7K1FTK1</accession>